<gene>
    <name evidence="3" type="ORF">CARG_02575</name>
</gene>
<dbReference type="Proteomes" id="UP000016943">
    <property type="component" value="Chromosome"/>
</dbReference>
<dbReference type="EMBL" id="CP006365">
    <property type="protein sequence ID" value="AGU14673.1"/>
    <property type="molecule type" value="Genomic_DNA"/>
</dbReference>
<dbReference type="InterPro" id="IPR057630">
    <property type="entry name" value="Terminase_6"/>
</dbReference>
<dbReference type="OrthoDB" id="5070684at2"/>
<name>U3GW48_9CORY</name>
<dbReference type="KEGG" id="caz:CARG_02575"/>
<feature type="region of interest" description="Disordered" evidence="1">
    <location>
        <begin position="71"/>
        <end position="109"/>
    </location>
</feature>
<dbReference type="eggNOG" id="ENOG503299G">
    <property type="taxonomic scope" value="Bacteria"/>
</dbReference>
<reference evidence="3 4" key="1">
    <citation type="journal article" date="2013" name="Genome Announc.">
        <title>Whole-Genome Sequence of the Clinical Strain Corynebacterium argentoratense DSM 44202, Isolated from a Human Throat Specimen.</title>
        <authorList>
            <person name="Bomholt C."/>
            <person name="Glaub A."/>
            <person name="Gravermann K."/>
            <person name="Albersmeier A."/>
            <person name="Brinkrolf K."/>
            <person name="Ruckert C."/>
            <person name="Tauch A."/>
        </authorList>
    </citation>
    <scope>NUCLEOTIDE SEQUENCE [LARGE SCALE GENOMIC DNA]</scope>
    <source>
        <strain evidence="3">DSM 44202</strain>
    </source>
</reference>
<evidence type="ECO:0000313" key="4">
    <source>
        <dbReference type="Proteomes" id="UP000016943"/>
    </source>
</evidence>
<evidence type="ECO:0000259" key="2">
    <source>
        <dbReference type="Pfam" id="PF23931"/>
    </source>
</evidence>
<dbReference type="AlphaFoldDB" id="U3GW48"/>
<sequence>MATKHVGEVEAAVLKAVDASGLMDDPRNSGAVAVALSYARQIDDSERASSEDRTKALYLGPHLLKTLMTLGLTPGAPSDDAPKTRGRPKRNKAVMDGLRAINGGLESSG</sequence>
<keyword evidence="4" id="KW-1185">Reference proteome</keyword>
<dbReference type="HOGENOM" id="CLU_2205651_0_0_11"/>
<proteinExistence type="predicted"/>
<evidence type="ECO:0000313" key="3">
    <source>
        <dbReference type="EMBL" id="AGU14673.1"/>
    </source>
</evidence>
<evidence type="ECO:0000256" key="1">
    <source>
        <dbReference type="SAM" id="MobiDB-lite"/>
    </source>
</evidence>
<dbReference type="STRING" id="1348662.CARG_02575"/>
<protein>
    <recommendedName>
        <fullName evidence="2">Terminase small subunit actinomycetes phage-type domain-containing protein</fullName>
    </recommendedName>
</protein>
<accession>U3GW48</accession>
<dbReference type="GeneID" id="78250669"/>
<feature type="domain" description="Terminase small subunit actinomycetes phage-type" evidence="2">
    <location>
        <begin position="12"/>
        <end position="78"/>
    </location>
</feature>
<organism evidence="3 4">
    <name type="scientific">Corynebacterium argentoratense DSM 44202</name>
    <dbReference type="NCBI Taxonomy" id="1348662"/>
    <lineage>
        <taxon>Bacteria</taxon>
        <taxon>Bacillati</taxon>
        <taxon>Actinomycetota</taxon>
        <taxon>Actinomycetes</taxon>
        <taxon>Mycobacteriales</taxon>
        <taxon>Corynebacteriaceae</taxon>
        <taxon>Corynebacterium</taxon>
    </lineage>
</organism>
<dbReference type="RefSeq" id="WP_020975819.1">
    <property type="nucleotide sequence ID" value="NC_022198.1"/>
</dbReference>
<dbReference type="Pfam" id="PF23931">
    <property type="entry name" value="Terminase_6"/>
    <property type="match status" value="1"/>
</dbReference>